<dbReference type="Proteomes" id="UP000308652">
    <property type="component" value="Unassembled WGS sequence"/>
</dbReference>
<accession>A0A5C3LLR8</accession>
<evidence type="ECO:0000313" key="2">
    <source>
        <dbReference type="EMBL" id="TFK33487.1"/>
    </source>
</evidence>
<feature type="transmembrane region" description="Helical" evidence="1">
    <location>
        <begin position="20"/>
        <end position="40"/>
    </location>
</feature>
<keyword evidence="1" id="KW-0472">Membrane</keyword>
<dbReference type="EMBL" id="ML213647">
    <property type="protein sequence ID" value="TFK33487.1"/>
    <property type="molecule type" value="Genomic_DNA"/>
</dbReference>
<evidence type="ECO:0000313" key="3">
    <source>
        <dbReference type="Proteomes" id="UP000308652"/>
    </source>
</evidence>
<gene>
    <name evidence="2" type="ORF">BDQ12DRAFT_670195</name>
</gene>
<name>A0A5C3LLR8_9AGAR</name>
<dbReference type="AlphaFoldDB" id="A0A5C3LLR8"/>
<proteinExistence type="predicted"/>
<reference evidence="2 3" key="1">
    <citation type="journal article" date="2019" name="Nat. Ecol. Evol.">
        <title>Megaphylogeny resolves global patterns of mushroom evolution.</title>
        <authorList>
            <person name="Varga T."/>
            <person name="Krizsan K."/>
            <person name="Foldi C."/>
            <person name="Dima B."/>
            <person name="Sanchez-Garcia M."/>
            <person name="Sanchez-Ramirez S."/>
            <person name="Szollosi G.J."/>
            <person name="Szarkandi J.G."/>
            <person name="Papp V."/>
            <person name="Albert L."/>
            <person name="Andreopoulos W."/>
            <person name="Angelini C."/>
            <person name="Antonin V."/>
            <person name="Barry K.W."/>
            <person name="Bougher N.L."/>
            <person name="Buchanan P."/>
            <person name="Buyck B."/>
            <person name="Bense V."/>
            <person name="Catcheside P."/>
            <person name="Chovatia M."/>
            <person name="Cooper J."/>
            <person name="Damon W."/>
            <person name="Desjardin D."/>
            <person name="Finy P."/>
            <person name="Geml J."/>
            <person name="Haridas S."/>
            <person name="Hughes K."/>
            <person name="Justo A."/>
            <person name="Karasinski D."/>
            <person name="Kautmanova I."/>
            <person name="Kiss B."/>
            <person name="Kocsube S."/>
            <person name="Kotiranta H."/>
            <person name="LaButti K.M."/>
            <person name="Lechner B.E."/>
            <person name="Liimatainen K."/>
            <person name="Lipzen A."/>
            <person name="Lukacs Z."/>
            <person name="Mihaltcheva S."/>
            <person name="Morgado L.N."/>
            <person name="Niskanen T."/>
            <person name="Noordeloos M.E."/>
            <person name="Ohm R.A."/>
            <person name="Ortiz-Santana B."/>
            <person name="Ovrebo C."/>
            <person name="Racz N."/>
            <person name="Riley R."/>
            <person name="Savchenko A."/>
            <person name="Shiryaev A."/>
            <person name="Soop K."/>
            <person name="Spirin V."/>
            <person name="Szebenyi C."/>
            <person name="Tomsovsky M."/>
            <person name="Tulloss R.E."/>
            <person name="Uehling J."/>
            <person name="Grigoriev I.V."/>
            <person name="Vagvolgyi C."/>
            <person name="Papp T."/>
            <person name="Martin F.M."/>
            <person name="Miettinen O."/>
            <person name="Hibbett D.S."/>
            <person name="Nagy L.G."/>
        </authorList>
    </citation>
    <scope>NUCLEOTIDE SEQUENCE [LARGE SCALE GENOMIC DNA]</scope>
    <source>
        <strain evidence="2 3">CBS 166.37</strain>
    </source>
</reference>
<keyword evidence="3" id="KW-1185">Reference proteome</keyword>
<protein>
    <submittedName>
        <fullName evidence="2">Uncharacterized protein</fullName>
    </submittedName>
</protein>
<keyword evidence="1" id="KW-1133">Transmembrane helix</keyword>
<evidence type="ECO:0000256" key="1">
    <source>
        <dbReference type="SAM" id="Phobius"/>
    </source>
</evidence>
<organism evidence="2 3">
    <name type="scientific">Crucibulum laeve</name>
    <dbReference type="NCBI Taxonomy" id="68775"/>
    <lineage>
        <taxon>Eukaryota</taxon>
        <taxon>Fungi</taxon>
        <taxon>Dikarya</taxon>
        <taxon>Basidiomycota</taxon>
        <taxon>Agaricomycotina</taxon>
        <taxon>Agaricomycetes</taxon>
        <taxon>Agaricomycetidae</taxon>
        <taxon>Agaricales</taxon>
        <taxon>Agaricineae</taxon>
        <taxon>Nidulariaceae</taxon>
        <taxon>Crucibulum</taxon>
    </lineage>
</organism>
<keyword evidence="1" id="KW-0812">Transmembrane</keyword>
<sequence length="165" mass="18370">MASIRGAESLVYDISSQYTVFNLWIVDGLSSGAMIGALTINSPFILRFHKLDPNHGIYRKAFFTNPGAFPWSMESGSIRPEGLLRDDDLDLYAKDDSLVRSTCGIQAELLEPNSSFVFNSKIRSFLASDDKGFTDMPIKHDFLNLDPQCEALKNLEAIGQATSRR</sequence>